<keyword evidence="5" id="KW-0812">Transmembrane</keyword>
<reference evidence="10" key="1">
    <citation type="submission" date="2016-04" db="EMBL/GenBank/DDBJ databases">
        <authorList>
            <person name="Chen L."/>
            <person name="Zhuang W."/>
            <person name="Wang G."/>
        </authorList>
    </citation>
    <scope>NUCLEOTIDE SEQUENCE [LARGE SCALE GENOMIC DNA]</scope>
    <source>
        <strain evidence="10">208</strain>
    </source>
</reference>
<organism evidence="9 10">
    <name type="scientific">Niastella populi</name>
    <dbReference type="NCBI Taxonomy" id="550983"/>
    <lineage>
        <taxon>Bacteria</taxon>
        <taxon>Pseudomonadati</taxon>
        <taxon>Bacteroidota</taxon>
        <taxon>Chitinophagia</taxon>
        <taxon>Chitinophagales</taxon>
        <taxon>Chitinophagaceae</taxon>
        <taxon>Niastella</taxon>
    </lineage>
</organism>
<protein>
    <recommendedName>
        <fullName evidence="11">Transporter</fullName>
    </recommendedName>
</protein>
<evidence type="ECO:0000256" key="7">
    <source>
        <dbReference type="ARBA" id="ARBA00023237"/>
    </source>
</evidence>
<keyword evidence="8" id="KW-0732">Signal</keyword>
<dbReference type="PANTHER" id="PTHR30026:SF20">
    <property type="entry name" value="OUTER MEMBRANE PROTEIN TOLC"/>
    <property type="match status" value="1"/>
</dbReference>
<accession>A0A1V9GAT1</accession>
<dbReference type="InterPro" id="IPR051906">
    <property type="entry name" value="TolC-like"/>
</dbReference>
<evidence type="ECO:0000256" key="6">
    <source>
        <dbReference type="ARBA" id="ARBA00023136"/>
    </source>
</evidence>
<dbReference type="InterPro" id="IPR003423">
    <property type="entry name" value="OMP_efflux"/>
</dbReference>
<evidence type="ECO:0000313" key="9">
    <source>
        <dbReference type="EMBL" id="OQP67723.1"/>
    </source>
</evidence>
<keyword evidence="7" id="KW-0998">Cell outer membrane</keyword>
<dbReference type="STRING" id="550983.A4R26_11740"/>
<comment type="similarity">
    <text evidence="2">Belongs to the outer membrane factor (OMF) (TC 1.B.17) family.</text>
</comment>
<dbReference type="Gene3D" id="1.20.1600.10">
    <property type="entry name" value="Outer membrane efflux proteins (OEP)"/>
    <property type="match status" value="1"/>
</dbReference>
<dbReference type="SUPFAM" id="SSF56954">
    <property type="entry name" value="Outer membrane efflux proteins (OEP)"/>
    <property type="match status" value="1"/>
</dbReference>
<dbReference type="Proteomes" id="UP000192276">
    <property type="component" value="Unassembled WGS sequence"/>
</dbReference>
<keyword evidence="6" id="KW-0472">Membrane</keyword>
<feature type="signal peptide" evidence="8">
    <location>
        <begin position="1"/>
        <end position="24"/>
    </location>
</feature>
<dbReference type="GO" id="GO:0009279">
    <property type="term" value="C:cell outer membrane"/>
    <property type="evidence" value="ECO:0007669"/>
    <property type="project" value="UniProtKB-SubCell"/>
</dbReference>
<proteinExistence type="inferred from homology"/>
<evidence type="ECO:0000256" key="1">
    <source>
        <dbReference type="ARBA" id="ARBA00004442"/>
    </source>
</evidence>
<keyword evidence="10" id="KW-1185">Reference proteome</keyword>
<gene>
    <name evidence="9" type="ORF">A4R26_11740</name>
</gene>
<evidence type="ECO:0000256" key="5">
    <source>
        <dbReference type="ARBA" id="ARBA00022692"/>
    </source>
</evidence>
<dbReference type="Pfam" id="PF02321">
    <property type="entry name" value="OEP"/>
    <property type="match status" value="1"/>
</dbReference>
<dbReference type="PANTHER" id="PTHR30026">
    <property type="entry name" value="OUTER MEMBRANE PROTEIN TOLC"/>
    <property type="match status" value="1"/>
</dbReference>
<comment type="caution">
    <text evidence="9">The sequence shown here is derived from an EMBL/GenBank/DDBJ whole genome shotgun (WGS) entry which is preliminary data.</text>
</comment>
<dbReference type="GO" id="GO:0015562">
    <property type="term" value="F:efflux transmembrane transporter activity"/>
    <property type="evidence" value="ECO:0007669"/>
    <property type="project" value="InterPro"/>
</dbReference>
<dbReference type="PROSITE" id="PS51257">
    <property type="entry name" value="PROKAR_LIPOPROTEIN"/>
    <property type="match status" value="1"/>
</dbReference>
<keyword evidence="3" id="KW-0813">Transport</keyword>
<evidence type="ECO:0000256" key="2">
    <source>
        <dbReference type="ARBA" id="ARBA00007613"/>
    </source>
</evidence>
<dbReference type="RefSeq" id="WP_081161050.1">
    <property type="nucleotide sequence ID" value="NZ_LWBP01000013.1"/>
</dbReference>
<dbReference type="AlphaFoldDB" id="A0A1V9GAT1"/>
<comment type="subcellular location">
    <subcellularLocation>
        <location evidence="1">Cell outer membrane</location>
    </subcellularLocation>
</comment>
<evidence type="ECO:0000256" key="4">
    <source>
        <dbReference type="ARBA" id="ARBA00022452"/>
    </source>
</evidence>
<feature type="chain" id="PRO_5012370636" description="Transporter" evidence="8">
    <location>
        <begin position="25"/>
        <end position="454"/>
    </location>
</feature>
<evidence type="ECO:0000313" key="10">
    <source>
        <dbReference type="Proteomes" id="UP000192276"/>
    </source>
</evidence>
<dbReference type="EMBL" id="LWBP01000013">
    <property type="protein sequence ID" value="OQP67723.1"/>
    <property type="molecule type" value="Genomic_DNA"/>
</dbReference>
<sequence>MKQSLSVPVAIGVAGMLFACSAAAQTTLDAYVKKGLESNLALRQKTFDRQKAELDLKRAKALFYPQASLNAQYTLASGGRTQDIPIGDLLNNVYSTLNQLTGQSKFPQVSNQSIQFLPNDFHDTRVEVVMPVINTDLYYNRAIKKELINTQQAEIDIYKRELVKNIKEAYYQYLQAGKAVDIYNNALMLAGENLRVSEKLVQNGQATKESVMRAKAQVSQVKASAIEAANQQQNAAAYFNCLLNQTLEAPVLIDSSLLDKISTTTSAVAEAPAPLGREELVKLQSAQKVVGTSIKMNRSYLIPKLNAFYNIGFQGFGFRFNGDQFYQLGGLQFKWDLFRANDNKYKIQQSQLDLDALNTQYKDVEQQLTLQVRTSTNNYRSALQTLQARVDEVQSAQETYRFAERRFREGQALQIELIDARTQLTNARLNYSLAQLAVLTRAAELERVTAAYHF</sequence>
<keyword evidence="4" id="KW-1134">Transmembrane beta strand</keyword>
<dbReference type="GO" id="GO:0015288">
    <property type="term" value="F:porin activity"/>
    <property type="evidence" value="ECO:0007669"/>
    <property type="project" value="TreeGrafter"/>
</dbReference>
<evidence type="ECO:0008006" key="11">
    <source>
        <dbReference type="Google" id="ProtNLM"/>
    </source>
</evidence>
<evidence type="ECO:0000256" key="8">
    <source>
        <dbReference type="SAM" id="SignalP"/>
    </source>
</evidence>
<name>A0A1V9GAT1_9BACT</name>
<dbReference type="OrthoDB" id="13803at2"/>
<dbReference type="GO" id="GO:1990281">
    <property type="term" value="C:efflux pump complex"/>
    <property type="evidence" value="ECO:0007669"/>
    <property type="project" value="TreeGrafter"/>
</dbReference>
<evidence type="ECO:0000256" key="3">
    <source>
        <dbReference type="ARBA" id="ARBA00022448"/>
    </source>
</evidence>